<protein>
    <submittedName>
        <fullName evidence="2">Anaerobic dimethyl sulfoxide reductase chain C</fullName>
    </submittedName>
    <submittedName>
        <fullName evidence="3">Dimethylsulfoxide reductase</fullName>
    </submittedName>
</protein>
<evidence type="ECO:0000256" key="1">
    <source>
        <dbReference type="SAM" id="Phobius"/>
    </source>
</evidence>
<reference evidence="2 4" key="1">
    <citation type="submission" date="2011-10" db="EMBL/GenBank/DDBJ databases">
        <authorList>
            <person name="Quillaguamn J."/>
            <person name="Guzmn D."/>
            <person name="Balderrama-Subieta A."/>
            <person name="Cardona-Ortuo C."/>
            <person name="Guevara-Martnez M."/>
            <person name="Callisaya-Quispe N."/>
        </authorList>
    </citation>
    <scope>NUCLEOTIDE SEQUENCE [LARGE SCALE GENOMIC DNA]</scope>
    <source>
        <strain evidence="2 4">LC1</strain>
    </source>
</reference>
<feature type="transmembrane region" description="Helical" evidence="1">
    <location>
        <begin position="182"/>
        <end position="205"/>
    </location>
</feature>
<dbReference type="Proteomes" id="UP000216538">
    <property type="component" value="Unassembled WGS sequence"/>
</dbReference>
<feature type="transmembrane region" description="Helical" evidence="1">
    <location>
        <begin position="117"/>
        <end position="138"/>
    </location>
</feature>
<keyword evidence="1" id="KW-0472">Membrane</keyword>
<dbReference type="EMBL" id="NPEY01000004">
    <property type="protein sequence ID" value="OZT74883.1"/>
    <property type="molecule type" value="Genomic_DNA"/>
</dbReference>
<feature type="transmembrane region" description="Helical" evidence="1">
    <location>
        <begin position="225"/>
        <end position="243"/>
    </location>
</feature>
<organism evidence="2 4">
    <name type="scientific">Vreelandella boliviensis LC1</name>
    <dbReference type="NCBI Taxonomy" id="1072583"/>
    <lineage>
        <taxon>Bacteria</taxon>
        <taxon>Pseudomonadati</taxon>
        <taxon>Pseudomonadota</taxon>
        <taxon>Gammaproteobacteria</taxon>
        <taxon>Oceanospirillales</taxon>
        <taxon>Halomonadaceae</taxon>
        <taxon>Vreelandella</taxon>
    </lineage>
</organism>
<dbReference type="GO" id="GO:0009390">
    <property type="term" value="C:dimethyl sulfoxide reductase complex"/>
    <property type="evidence" value="ECO:0007669"/>
    <property type="project" value="TreeGrafter"/>
</dbReference>
<evidence type="ECO:0000313" key="5">
    <source>
        <dbReference type="Proteomes" id="UP000216538"/>
    </source>
</evidence>
<dbReference type="PANTHER" id="PTHR38095">
    <property type="entry name" value="ANAEROBIC DIMETHYL SULFOXIDE REDUCTASE CHAIN YNFH"/>
    <property type="match status" value="1"/>
</dbReference>
<gene>
    <name evidence="3" type="ORF">CE457_07035</name>
    <name evidence="2" type="ORF">KUC_3225</name>
</gene>
<name>A0A265DZW3_9GAMM</name>
<dbReference type="AlphaFoldDB" id="A0A265DZW3"/>
<dbReference type="EMBL" id="JH393259">
    <property type="protein sequence ID" value="EHJ91672.1"/>
    <property type="molecule type" value="Genomic_DNA"/>
</dbReference>
<dbReference type="Pfam" id="PF04976">
    <property type="entry name" value="DmsC"/>
    <property type="match status" value="1"/>
</dbReference>
<reference evidence="3 5" key="2">
    <citation type="submission" date="2017-07" db="EMBL/GenBank/DDBJ databases">
        <title>Shotgun whole genome sequences of three halophilic bacterial isolates.</title>
        <authorList>
            <person name="Pozzo T."/>
            <person name="Higdon S.M."/>
            <person name="Quillaguaman J."/>
        </authorList>
    </citation>
    <scope>NUCLEOTIDE SEQUENCE [LARGE SCALE GENOMIC DNA]</scope>
    <source>
        <strain evidence="3 5">LC1</strain>
    </source>
</reference>
<feature type="transmembrane region" description="Helical" evidence="1">
    <location>
        <begin position="150"/>
        <end position="170"/>
    </location>
</feature>
<accession>A0A265DZW3</accession>
<feature type="transmembrane region" description="Helical" evidence="1">
    <location>
        <begin position="46"/>
        <end position="66"/>
    </location>
</feature>
<dbReference type="Proteomes" id="UP000005756">
    <property type="component" value="Unassembled WGS sequence"/>
</dbReference>
<dbReference type="GO" id="GO:0005886">
    <property type="term" value="C:plasma membrane"/>
    <property type="evidence" value="ECO:0007669"/>
    <property type="project" value="TreeGrafter"/>
</dbReference>
<evidence type="ECO:0000313" key="3">
    <source>
        <dbReference type="EMBL" id="OZT74883.1"/>
    </source>
</evidence>
<dbReference type="PANTHER" id="PTHR38095:SF3">
    <property type="entry name" value="ANAEROBIC DIMETHYL SULFOXIDE REDUCTASE, SUBUNIT C"/>
    <property type="match status" value="1"/>
</dbReference>
<evidence type="ECO:0000313" key="4">
    <source>
        <dbReference type="Proteomes" id="UP000005756"/>
    </source>
</evidence>
<dbReference type="GO" id="GO:0009389">
    <property type="term" value="F:dimethyl sulfoxide reductase activity"/>
    <property type="evidence" value="ECO:0007669"/>
    <property type="project" value="TreeGrafter"/>
</dbReference>
<dbReference type="RefSeq" id="WP_007114161.1">
    <property type="nucleotide sequence ID" value="NZ_JH393259.1"/>
</dbReference>
<keyword evidence="1" id="KW-0812">Transmembrane</keyword>
<dbReference type="GO" id="GO:0019645">
    <property type="term" value="P:anaerobic electron transport chain"/>
    <property type="evidence" value="ECO:0007669"/>
    <property type="project" value="InterPro"/>
</dbReference>
<feature type="transmembrane region" description="Helical" evidence="1">
    <location>
        <begin position="6"/>
        <end position="34"/>
    </location>
</feature>
<feature type="transmembrane region" description="Helical" evidence="1">
    <location>
        <begin position="86"/>
        <end position="105"/>
    </location>
</feature>
<dbReference type="STRING" id="1072583.KUC_3225"/>
<proteinExistence type="predicted"/>
<dbReference type="InterPro" id="IPR007059">
    <property type="entry name" value="DmsC"/>
</dbReference>
<keyword evidence="5" id="KW-1185">Reference proteome</keyword>
<evidence type="ECO:0000313" key="2">
    <source>
        <dbReference type="EMBL" id="EHJ91672.1"/>
    </source>
</evidence>
<feature type="transmembrane region" description="Helical" evidence="1">
    <location>
        <begin position="250"/>
        <end position="271"/>
    </location>
</feature>
<keyword evidence="1" id="KW-1133">Transmembrane helix</keyword>
<sequence>MGWHEFPLVVFTVLAQCAVGAFILLGALILTGRLEEASLRRLNRPMLIIWVLMGVAFAASTLHLGSPLRAPNALLRLGGSWLSNEIFLGSLFFALGGLFWLLTLLDKVSPLLRKVLLGIAMLLGVAFMYATIHVYMIPTVPTWNTPFTPLGFFLTSVMGGALLAQLLLNLSGQGYRLMARLLPWLGALAIVVALGSSVAHAMSLAGIQSAIQSAIDLVPHYQSLLIIRLALLAAVLALWLFALRSMRHQPLVLCASFVLLLAAEMLGRNLFYNLHMTAGL</sequence>